<evidence type="ECO:0000256" key="1">
    <source>
        <dbReference type="ARBA" id="ARBA00012528"/>
    </source>
</evidence>
<keyword evidence="6" id="KW-0808">Transferase</keyword>
<evidence type="ECO:0000313" key="6">
    <source>
        <dbReference type="EMBL" id="MCZ0963732.1"/>
    </source>
</evidence>
<dbReference type="RefSeq" id="WP_268943828.1">
    <property type="nucleotide sequence ID" value="NZ_JAPTYD010000048.1"/>
</dbReference>
<sequence length="322" mass="34350">MTGKPTILVVDDEISNIEILGAILDKDYEVCFALSGAQALEVAGHVRPDLILLDIVMPGLDGYQTCLLLKESPGLSDLPVIFTTALDASESEVRGLSLGAVDYVTKPFQPVVLRQRIGNHIRLKQQRDQLASLAMTDPLTGLANRRGLESRLQAELDRLARTDGKLSVIMLDIDCFKTFNDSHGHPAGDRCLKMVGRALEGAVQRAGDLCARYGGEEFACILPGVGHGGAMHLGETIRAGIEALAIPHASSAAGAVVTASLGVASGNCASRLPAEEWILAADRMLYRSKHLGRNRVTGQHLGGSATCLPQAWPQPMQSQAML</sequence>
<keyword evidence="3" id="KW-0597">Phosphoprotein</keyword>
<dbReference type="Gene3D" id="3.30.70.270">
    <property type="match status" value="1"/>
</dbReference>
<dbReference type="SUPFAM" id="SSF55073">
    <property type="entry name" value="Nucleotide cyclase"/>
    <property type="match status" value="1"/>
</dbReference>
<comment type="catalytic activity">
    <reaction evidence="2">
        <text>2 GTP = 3',3'-c-di-GMP + 2 diphosphate</text>
        <dbReference type="Rhea" id="RHEA:24898"/>
        <dbReference type="ChEBI" id="CHEBI:33019"/>
        <dbReference type="ChEBI" id="CHEBI:37565"/>
        <dbReference type="ChEBI" id="CHEBI:58805"/>
        <dbReference type="EC" id="2.7.7.65"/>
    </reaction>
</comment>
<dbReference type="InterPro" id="IPR043128">
    <property type="entry name" value="Rev_trsase/Diguanyl_cyclase"/>
</dbReference>
<dbReference type="InterPro" id="IPR029787">
    <property type="entry name" value="Nucleotide_cyclase"/>
</dbReference>
<dbReference type="InterPro" id="IPR050469">
    <property type="entry name" value="Diguanylate_Cyclase"/>
</dbReference>
<dbReference type="CDD" id="cd01949">
    <property type="entry name" value="GGDEF"/>
    <property type="match status" value="1"/>
</dbReference>
<evidence type="ECO:0000313" key="7">
    <source>
        <dbReference type="Proteomes" id="UP001149822"/>
    </source>
</evidence>
<comment type="caution">
    <text evidence="6">The sequence shown here is derived from an EMBL/GenBank/DDBJ whole genome shotgun (WGS) entry which is preliminary data.</text>
</comment>
<feature type="domain" description="GGDEF" evidence="5">
    <location>
        <begin position="164"/>
        <end position="301"/>
    </location>
</feature>
<dbReference type="NCBIfam" id="TIGR00254">
    <property type="entry name" value="GGDEF"/>
    <property type="match status" value="1"/>
</dbReference>
<dbReference type="PROSITE" id="PS50887">
    <property type="entry name" value="GGDEF"/>
    <property type="match status" value="1"/>
</dbReference>
<evidence type="ECO:0000256" key="2">
    <source>
        <dbReference type="ARBA" id="ARBA00034247"/>
    </source>
</evidence>
<dbReference type="SMART" id="SM00267">
    <property type="entry name" value="GGDEF"/>
    <property type="match status" value="1"/>
</dbReference>
<dbReference type="GO" id="GO:0052621">
    <property type="term" value="F:diguanylate cyclase activity"/>
    <property type="evidence" value="ECO:0007669"/>
    <property type="project" value="UniProtKB-EC"/>
</dbReference>
<evidence type="ECO:0000259" key="4">
    <source>
        <dbReference type="PROSITE" id="PS50110"/>
    </source>
</evidence>
<dbReference type="Gene3D" id="3.40.50.2300">
    <property type="match status" value="1"/>
</dbReference>
<dbReference type="InterPro" id="IPR011006">
    <property type="entry name" value="CheY-like_superfamily"/>
</dbReference>
<gene>
    <name evidence="6" type="ORF">OU682_19230</name>
</gene>
<dbReference type="InterPro" id="IPR001789">
    <property type="entry name" value="Sig_transdc_resp-reg_receiver"/>
</dbReference>
<dbReference type="Pfam" id="PF00072">
    <property type="entry name" value="Response_reg"/>
    <property type="match status" value="1"/>
</dbReference>
<dbReference type="PANTHER" id="PTHR45138">
    <property type="entry name" value="REGULATORY COMPONENTS OF SENSORY TRANSDUCTION SYSTEM"/>
    <property type="match status" value="1"/>
</dbReference>
<dbReference type="PROSITE" id="PS50110">
    <property type="entry name" value="RESPONSE_REGULATORY"/>
    <property type="match status" value="1"/>
</dbReference>
<feature type="modified residue" description="4-aspartylphosphate" evidence="3">
    <location>
        <position position="54"/>
    </location>
</feature>
<organism evidence="6 7">
    <name type="scientific">Paracoccus benzoatiresistens</name>
    <dbReference type="NCBI Taxonomy" id="2997341"/>
    <lineage>
        <taxon>Bacteria</taxon>
        <taxon>Pseudomonadati</taxon>
        <taxon>Pseudomonadota</taxon>
        <taxon>Alphaproteobacteria</taxon>
        <taxon>Rhodobacterales</taxon>
        <taxon>Paracoccaceae</taxon>
        <taxon>Paracoccus</taxon>
    </lineage>
</organism>
<reference evidence="6" key="1">
    <citation type="submission" date="2022-12" db="EMBL/GenBank/DDBJ databases">
        <title>Paracoccus sp. EF6 isolated from a lake water.</title>
        <authorList>
            <person name="Liu H."/>
        </authorList>
    </citation>
    <scope>NUCLEOTIDE SEQUENCE</scope>
    <source>
        <strain evidence="6">EF6</strain>
    </source>
</reference>
<dbReference type="PANTHER" id="PTHR45138:SF9">
    <property type="entry name" value="DIGUANYLATE CYCLASE DGCM-RELATED"/>
    <property type="match status" value="1"/>
</dbReference>
<keyword evidence="7" id="KW-1185">Reference proteome</keyword>
<evidence type="ECO:0000256" key="3">
    <source>
        <dbReference type="PROSITE-ProRule" id="PRU00169"/>
    </source>
</evidence>
<evidence type="ECO:0000259" key="5">
    <source>
        <dbReference type="PROSITE" id="PS50887"/>
    </source>
</evidence>
<accession>A0ABT4JAV3</accession>
<dbReference type="Proteomes" id="UP001149822">
    <property type="component" value="Unassembled WGS sequence"/>
</dbReference>
<dbReference type="Pfam" id="PF00990">
    <property type="entry name" value="GGDEF"/>
    <property type="match status" value="1"/>
</dbReference>
<dbReference type="SMART" id="SM00448">
    <property type="entry name" value="REC"/>
    <property type="match status" value="1"/>
</dbReference>
<dbReference type="InterPro" id="IPR000160">
    <property type="entry name" value="GGDEF_dom"/>
</dbReference>
<protein>
    <recommendedName>
        <fullName evidence="1">diguanylate cyclase</fullName>
        <ecNumber evidence="1">2.7.7.65</ecNumber>
    </recommendedName>
</protein>
<dbReference type="SUPFAM" id="SSF52172">
    <property type="entry name" value="CheY-like"/>
    <property type="match status" value="1"/>
</dbReference>
<dbReference type="Gene3D" id="6.10.250.690">
    <property type="match status" value="1"/>
</dbReference>
<dbReference type="EMBL" id="JAPTYD010000048">
    <property type="protein sequence ID" value="MCZ0963732.1"/>
    <property type="molecule type" value="Genomic_DNA"/>
</dbReference>
<keyword evidence="6" id="KW-0548">Nucleotidyltransferase</keyword>
<name>A0ABT4JAV3_9RHOB</name>
<feature type="domain" description="Response regulatory" evidence="4">
    <location>
        <begin position="6"/>
        <end position="121"/>
    </location>
</feature>
<dbReference type="EC" id="2.7.7.65" evidence="1"/>
<proteinExistence type="predicted"/>